<dbReference type="AlphaFoldDB" id="A0A4R3MTJ3"/>
<dbReference type="RefSeq" id="WP_132250740.1">
    <property type="nucleotide sequence ID" value="NZ_SMAL01000002.1"/>
</dbReference>
<accession>A0A4R3MTJ3</accession>
<organism evidence="1 2">
    <name type="scientific">Natranaerovirga pectinivora</name>
    <dbReference type="NCBI Taxonomy" id="682400"/>
    <lineage>
        <taxon>Bacteria</taxon>
        <taxon>Bacillati</taxon>
        <taxon>Bacillota</taxon>
        <taxon>Clostridia</taxon>
        <taxon>Lachnospirales</taxon>
        <taxon>Natranaerovirgaceae</taxon>
        <taxon>Natranaerovirga</taxon>
    </lineage>
</organism>
<comment type="caution">
    <text evidence="1">The sequence shown here is derived from an EMBL/GenBank/DDBJ whole genome shotgun (WGS) entry which is preliminary data.</text>
</comment>
<proteinExistence type="predicted"/>
<evidence type="ECO:0000313" key="1">
    <source>
        <dbReference type="EMBL" id="TCT16384.1"/>
    </source>
</evidence>
<sequence length="111" mass="12859">MVKLEMSNNKITTKEVSLIEYLEEADYDVQCRVDYISRSLAAVEDSMLETTKMIEESKVDLEVAVLVGSKKKAIKRHMSTIRDLEEQYKYLCDELDALEDLYEIEIINVMA</sequence>
<gene>
    <name evidence="1" type="ORF">EDC18_102403</name>
</gene>
<reference evidence="1 2" key="1">
    <citation type="submission" date="2019-03" db="EMBL/GenBank/DDBJ databases">
        <title>Genomic Encyclopedia of Type Strains, Phase IV (KMG-IV): sequencing the most valuable type-strain genomes for metagenomic binning, comparative biology and taxonomic classification.</title>
        <authorList>
            <person name="Goeker M."/>
        </authorList>
    </citation>
    <scope>NUCLEOTIDE SEQUENCE [LARGE SCALE GENOMIC DNA]</scope>
    <source>
        <strain evidence="1 2">DSM 24629</strain>
    </source>
</reference>
<name>A0A4R3MTJ3_9FIRM</name>
<keyword evidence="2" id="KW-1185">Reference proteome</keyword>
<dbReference type="EMBL" id="SMAL01000002">
    <property type="protein sequence ID" value="TCT16384.1"/>
    <property type="molecule type" value="Genomic_DNA"/>
</dbReference>
<evidence type="ECO:0000313" key="2">
    <source>
        <dbReference type="Proteomes" id="UP000294902"/>
    </source>
</evidence>
<dbReference type="Proteomes" id="UP000294902">
    <property type="component" value="Unassembled WGS sequence"/>
</dbReference>
<protein>
    <submittedName>
        <fullName evidence="1">Uncharacterized protein</fullName>
    </submittedName>
</protein>